<organism evidence="2 3">
    <name type="scientific">Dysgonomonas macrotermitis</name>
    <dbReference type="NCBI Taxonomy" id="1346286"/>
    <lineage>
        <taxon>Bacteria</taxon>
        <taxon>Pseudomonadati</taxon>
        <taxon>Bacteroidota</taxon>
        <taxon>Bacteroidia</taxon>
        <taxon>Bacteroidales</taxon>
        <taxon>Dysgonomonadaceae</taxon>
        <taxon>Dysgonomonas</taxon>
    </lineage>
</organism>
<dbReference type="Pfam" id="PF04313">
    <property type="entry name" value="HSDR_N"/>
    <property type="match status" value="1"/>
</dbReference>
<sequence length="363" mass="41797">MDFKDAIKQLADRVDKVKDNLQTEEATKNALIMPFLQAMGYDVFNPLEVMPEFTCDIGTKKGEKIDYAIFKDGQPIILIECKHWKQDLTLHDNQLLRYFHVSNAKFGLLTNGIIFRFYTDLEIPNKMDEKPFLEINLNDLKSNHIEELKKFHKAYFDVDNILSSANELKYTSELKNVLSQEFANPSPEFVKLLAKQVYDGTITAKILDQFTTLVKKSVAGLISDTISDRLKTALKTESIQEEKPKEEAAPVLPDNVVFMSEDGKIVTTKDEVDGFNIVRAILYEIVDINRIVDRDTNSYFGVLFDDNNRKPVCRLYFNSPTVKYIATFDDNKVETKNKIESLNDIYKYAKELKSIVEFYLSND</sequence>
<gene>
    <name evidence="2" type="ORF">SAMN05444362_11218</name>
</gene>
<protein>
    <recommendedName>
        <fullName evidence="1">Restriction endonuclease type I HsdR N-terminal domain-containing protein</fullName>
    </recommendedName>
</protein>
<reference evidence="3" key="1">
    <citation type="submission" date="2016-11" db="EMBL/GenBank/DDBJ databases">
        <authorList>
            <person name="Varghese N."/>
            <person name="Submissions S."/>
        </authorList>
    </citation>
    <scope>NUCLEOTIDE SEQUENCE [LARGE SCALE GENOMIC DNA]</scope>
    <source>
        <strain evidence="3">DSM 27370</strain>
    </source>
</reference>
<dbReference type="InterPro" id="IPR017035">
    <property type="entry name" value="UCP035009_HsdR_All3000-type"/>
</dbReference>
<dbReference type="Gene3D" id="3.90.1570.30">
    <property type="match status" value="1"/>
</dbReference>
<name>A0A1M5FJM8_9BACT</name>
<dbReference type="GO" id="GO:0003677">
    <property type="term" value="F:DNA binding"/>
    <property type="evidence" value="ECO:0007669"/>
    <property type="project" value="UniProtKB-KW"/>
</dbReference>
<dbReference type="PIRSF" id="PIRSF035009">
    <property type="entry name" value="UCP035009_HSDR_N"/>
    <property type="match status" value="1"/>
</dbReference>
<evidence type="ECO:0000313" key="3">
    <source>
        <dbReference type="Proteomes" id="UP000184480"/>
    </source>
</evidence>
<dbReference type="OrthoDB" id="9148007at2"/>
<evidence type="ECO:0000259" key="1">
    <source>
        <dbReference type="Pfam" id="PF04313"/>
    </source>
</evidence>
<accession>A0A1M5FJM8</accession>
<dbReference type="InterPro" id="IPR007409">
    <property type="entry name" value="Restrct_endonuc_type1_HsdR_N"/>
</dbReference>
<dbReference type="AlphaFoldDB" id="A0A1M5FJM8"/>
<proteinExistence type="predicted"/>
<dbReference type="GO" id="GO:0009307">
    <property type="term" value="P:DNA restriction-modification system"/>
    <property type="evidence" value="ECO:0007669"/>
    <property type="project" value="UniProtKB-KW"/>
</dbReference>
<dbReference type="RefSeq" id="WP_062180955.1">
    <property type="nucleotide sequence ID" value="NZ_BBXL01000011.1"/>
</dbReference>
<feature type="domain" description="Restriction endonuclease type I HsdR N-terminal" evidence="1">
    <location>
        <begin position="45"/>
        <end position="122"/>
    </location>
</feature>
<dbReference type="EMBL" id="FQUC01000012">
    <property type="protein sequence ID" value="SHF91654.1"/>
    <property type="molecule type" value="Genomic_DNA"/>
</dbReference>
<dbReference type="GO" id="GO:0005524">
    <property type="term" value="F:ATP binding"/>
    <property type="evidence" value="ECO:0007669"/>
    <property type="project" value="UniProtKB-KW"/>
</dbReference>
<dbReference type="Proteomes" id="UP000184480">
    <property type="component" value="Unassembled WGS sequence"/>
</dbReference>
<evidence type="ECO:0000313" key="2">
    <source>
        <dbReference type="EMBL" id="SHF91654.1"/>
    </source>
</evidence>
<keyword evidence="3" id="KW-1185">Reference proteome</keyword>
<dbReference type="GO" id="GO:0009035">
    <property type="term" value="F:type I site-specific deoxyribonuclease activity"/>
    <property type="evidence" value="ECO:0007669"/>
    <property type="project" value="UniProtKB-EC"/>
</dbReference>